<dbReference type="RefSeq" id="WP_281999136.1">
    <property type="nucleotide sequence ID" value="NZ_AP027151.1"/>
</dbReference>
<dbReference type="PROSITE" id="PS50109">
    <property type="entry name" value="HIS_KIN"/>
    <property type="match status" value="1"/>
</dbReference>
<dbReference type="CDD" id="cd00082">
    <property type="entry name" value="HisKA"/>
    <property type="match status" value="1"/>
</dbReference>
<keyword evidence="5 8" id="KW-0418">Kinase</keyword>
<evidence type="ECO:0000313" key="8">
    <source>
        <dbReference type="EMBL" id="BDV43022.1"/>
    </source>
</evidence>
<dbReference type="PANTHER" id="PTHR43711:SF1">
    <property type="entry name" value="HISTIDINE KINASE 1"/>
    <property type="match status" value="1"/>
</dbReference>
<sequence length="341" mass="37132">MTLYSFRVDDKLNLIAHEGDGAAFSELPLGVPYYEYYPRLGYKSVDAVAYAIEHGEPLSLAGYRLFCFHREKCTADIEIIPQFAGECRCCGAMIAVDIRSGCSVLGEMENAQALVDIGKISVTLAHGVRNPLNAIKGAVVYLKDKYGTDATFGEFAGIIDDEIHKLDNFITMFLSTSYLDARCEEIQLNDLLERVANLVTLQAQACQVLFKVEYGDLPVIRLDSFNIGHAILNVVNNALGAMESGGMLTLRSRREQDGEAEVAVVEIADTGPGIDYRGTKNIGGFPAAGCRKLGRGYGLFITGEIIRHHRGKLEIIGNPHGGTTVRIVLPVIPPGEMTQGE</sequence>
<evidence type="ECO:0000256" key="2">
    <source>
        <dbReference type="ARBA" id="ARBA00012438"/>
    </source>
</evidence>
<dbReference type="SUPFAM" id="SSF47384">
    <property type="entry name" value="Homodimeric domain of signal transducing histidine kinase"/>
    <property type="match status" value="1"/>
</dbReference>
<dbReference type="InterPro" id="IPR004358">
    <property type="entry name" value="Sig_transdc_His_kin-like_C"/>
</dbReference>
<keyword evidence="3" id="KW-0597">Phosphoprotein</keyword>
<evidence type="ECO:0000256" key="5">
    <source>
        <dbReference type="ARBA" id="ARBA00022777"/>
    </source>
</evidence>
<dbReference type="Gene3D" id="1.10.287.130">
    <property type="match status" value="1"/>
</dbReference>
<keyword evidence="6" id="KW-0902">Two-component regulatory system</keyword>
<dbReference type="InterPro" id="IPR050736">
    <property type="entry name" value="Sensor_HK_Regulatory"/>
</dbReference>
<feature type="domain" description="Histidine kinase" evidence="7">
    <location>
        <begin position="123"/>
        <end position="333"/>
    </location>
</feature>
<dbReference type="GO" id="GO:0016301">
    <property type="term" value="F:kinase activity"/>
    <property type="evidence" value="ECO:0007669"/>
    <property type="project" value="UniProtKB-KW"/>
</dbReference>
<reference evidence="8 9" key="1">
    <citation type="submission" date="2022-12" db="EMBL/GenBank/DDBJ databases">
        <title>Polyphasic characterization of Geotalea uranireducens NIT-SL11 newly isolated from a complex of sewage sludge and microbially reduced graphene oxide.</title>
        <authorList>
            <person name="Xie L."/>
            <person name="Yoshida N."/>
            <person name="Meng L."/>
        </authorList>
    </citation>
    <scope>NUCLEOTIDE SEQUENCE [LARGE SCALE GENOMIC DNA]</scope>
    <source>
        <strain evidence="8 9">NIT-SL11</strain>
    </source>
</reference>
<keyword evidence="9" id="KW-1185">Reference proteome</keyword>
<organism evidence="8 9">
    <name type="scientific">Geotalea uraniireducens</name>
    <dbReference type="NCBI Taxonomy" id="351604"/>
    <lineage>
        <taxon>Bacteria</taxon>
        <taxon>Pseudomonadati</taxon>
        <taxon>Thermodesulfobacteriota</taxon>
        <taxon>Desulfuromonadia</taxon>
        <taxon>Geobacterales</taxon>
        <taxon>Geobacteraceae</taxon>
        <taxon>Geotalea</taxon>
    </lineage>
</organism>
<name>A0ABM8ELX6_9BACT</name>
<accession>A0ABM8ELX6</accession>
<dbReference type="InterPro" id="IPR005467">
    <property type="entry name" value="His_kinase_dom"/>
</dbReference>
<dbReference type="SMART" id="SM00387">
    <property type="entry name" value="HATPase_c"/>
    <property type="match status" value="1"/>
</dbReference>
<dbReference type="SUPFAM" id="SSF55874">
    <property type="entry name" value="ATPase domain of HSP90 chaperone/DNA topoisomerase II/histidine kinase"/>
    <property type="match status" value="1"/>
</dbReference>
<dbReference type="InterPro" id="IPR003594">
    <property type="entry name" value="HATPase_dom"/>
</dbReference>
<proteinExistence type="predicted"/>
<dbReference type="InterPro" id="IPR036097">
    <property type="entry name" value="HisK_dim/P_sf"/>
</dbReference>
<dbReference type="PRINTS" id="PR00344">
    <property type="entry name" value="BCTRLSENSOR"/>
</dbReference>
<dbReference type="Pfam" id="PF02518">
    <property type="entry name" value="HATPase_c"/>
    <property type="match status" value="1"/>
</dbReference>
<dbReference type="Proteomes" id="UP001317705">
    <property type="component" value="Chromosome"/>
</dbReference>
<evidence type="ECO:0000256" key="6">
    <source>
        <dbReference type="ARBA" id="ARBA00023012"/>
    </source>
</evidence>
<evidence type="ECO:0000313" key="9">
    <source>
        <dbReference type="Proteomes" id="UP001317705"/>
    </source>
</evidence>
<keyword evidence="4" id="KW-0808">Transferase</keyword>
<evidence type="ECO:0000256" key="3">
    <source>
        <dbReference type="ARBA" id="ARBA00022553"/>
    </source>
</evidence>
<protein>
    <recommendedName>
        <fullName evidence="2">histidine kinase</fullName>
        <ecNumber evidence="2">2.7.13.3</ecNumber>
    </recommendedName>
</protein>
<gene>
    <name evidence="8" type="ORF">GURASL_19450</name>
</gene>
<dbReference type="InterPro" id="IPR036890">
    <property type="entry name" value="HATPase_C_sf"/>
</dbReference>
<dbReference type="Gene3D" id="3.30.565.10">
    <property type="entry name" value="Histidine kinase-like ATPase, C-terminal domain"/>
    <property type="match status" value="1"/>
</dbReference>
<evidence type="ECO:0000256" key="4">
    <source>
        <dbReference type="ARBA" id="ARBA00022679"/>
    </source>
</evidence>
<evidence type="ECO:0000256" key="1">
    <source>
        <dbReference type="ARBA" id="ARBA00000085"/>
    </source>
</evidence>
<dbReference type="EC" id="2.7.13.3" evidence="2"/>
<comment type="catalytic activity">
    <reaction evidence="1">
        <text>ATP + protein L-histidine = ADP + protein N-phospho-L-histidine.</text>
        <dbReference type="EC" id="2.7.13.3"/>
    </reaction>
</comment>
<dbReference type="InterPro" id="IPR003661">
    <property type="entry name" value="HisK_dim/P_dom"/>
</dbReference>
<evidence type="ECO:0000259" key="7">
    <source>
        <dbReference type="PROSITE" id="PS50109"/>
    </source>
</evidence>
<dbReference type="EMBL" id="AP027151">
    <property type="protein sequence ID" value="BDV43022.1"/>
    <property type="molecule type" value="Genomic_DNA"/>
</dbReference>
<dbReference type="PANTHER" id="PTHR43711">
    <property type="entry name" value="TWO-COMPONENT HISTIDINE KINASE"/>
    <property type="match status" value="1"/>
</dbReference>